<feature type="compositionally biased region" description="Pro residues" evidence="1">
    <location>
        <begin position="79"/>
        <end position="98"/>
    </location>
</feature>
<feature type="region of interest" description="Disordered" evidence="1">
    <location>
        <begin position="45"/>
        <end position="127"/>
    </location>
</feature>
<accession>A0AAD7XI81</accession>
<protein>
    <recommendedName>
        <fullName evidence="4">SHSP domain-containing protein</fullName>
    </recommendedName>
</protein>
<dbReference type="AlphaFoldDB" id="A0AAD7XI81"/>
<evidence type="ECO:0008006" key="4">
    <source>
        <dbReference type="Google" id="ProtNLM"/>
    </source>
</evidence>
<proteinExistence type="predicted"/>
<comment type="caution">
    <text evidence="2">The sequence shown here is derived from an EMBL/GenBank/DDBJ whole genome shotgun (WGS) entry which is preliminary data.</text>
</comment>
<reference evidence="2" key="1">
    <citation type="submission" date="2022-11" db="EMBL/GenBank/DDBJ databases">
        <title>Genome Sequence of Cubamyces cubensis.</title>
        <authorList>
            <person name="Buettner E."/>
        </authorList>
    </citation>
    <scope>NUCLEOTIDE SEQUENCE</scope>
    <source>
        <strain evidence="2">MPL-01</strain>
    </source>
</reference>
<name>A0AAD7XI81_9APHY</name>
<evidence type="ECO:0000313" key="2">
    <source>
        <dbReference type="EMBL" id="KAJ8496816.1"/>
    </source>
</evidence>
<organism evidence="2 3">
    <name type="scientific">Trametes cubensis</name>
    <dbReference type="NCBI Taxonomy" id="1111947"/>
    <lineage>
        <taxon>Eukaryota</taxon>
        <taxon>Fungi</taxon>
        <taxon>Dikarya</taxon>
        <taxon>Basidiomycota</taxon>
        <taxon>Agaricomycotina</taxon>
        <taxon>Agaricomycetes</taxon>
        <taxon>Polyporales</taxon>
        <taxon>Polyporaceae</taxon>
        <taxon>Trametes</taxon>
    </lineage>
</organism>
<feature type="compositionally biased region" description="Low complexity" evidence="1">
    <location>
        <begin position="55"/>
        <end position="78"/>
    </location>
</feature>
<feature type="region of interest" description="Disordered" evidence="1">
    <location>
        <begin position="1"/>
        <end position="30"/>
    </location>
</feature>
<evidence type="ECO:0000256" key="1">
    <source>
        <dbReference type="SAM" id="MobiDB-lite"/>
    </source>
</evidence>
<gene>
    <name evidence="2" type="ORF">ONZ51_g865</name>
</gene>
<dbReference type="Proteomes" id="UP001215151">
    <property type="component" value="Unassembled WGS sequence"/>
</dbReference>
<evidence type="ECO:0000313" key="3">
    <source>
        <dbReference type="Proteomes" id="UP001215151"/>
    </source>
</evidence>
<dbReference type="EMBL" id="JAPEVG010000011">
    <property type="protein sequence ID" value="KAJ8496816.1"/>
    <property type="molecule type" value="Genomic_DNA"/>
</dbReference>
<keyword evidence="3" id="KW-1185">Reference proteome</keyword>
<feature type="compositionally biased region" description="Low complexity" evidence="1">
    <location>
        <begin position="1"/>
        <end position="15"/>
    </location>
</feature>
<sequence>MSSSSAASSSRSPLSPSMPPSAGPIMRMPSGTLHAAAASAVTASAMLPPPPSLPPSLSSAASSSGSISRTWSHSSFASPVPPQAPPPTPLYAPSPTSPGPLLARANPGFVPESPIAHARRTPSPAHTPAMRLLTTTGEHRLAVRLPEGLSPEMVTVCAKKGARLSVVADLWHRESDSHYEWEVTFAPADVDMMSVRAVFESDGQLVIHVRRRPGAEGLPAPVIRTPL</sequence>